<organism evidence="2 3">
    <name type="scientific">Lipomyces starkeyi NRRL Y-11557</name>
    <dbReference type="NCBI Taxonomy" id="675824"/>
    <lineage>
        <taxon>Eukaryota</taxon>
        <taxon>Fungi</taxon>
        <taxon>Dikarya</taxon>
        <taxon>Ascomycota</taxon>
        <taxon>Saccharomycotina</taxon>
        <taxon>Lipomycetes</taxon>
        <taxon>Lipomycetales</taxon>
        <taxon>Lipomycetaceae</taxon>
        <taxon>Lipomyces</taxon>
    </lineage>
</organism>
<protein>
    <submittedName>
        <fullName evidence="2">Uncharacterized protein</fullName>
    </submittedName>
</protein>
<proteinExistence type="predicted"/>
<sequence>MDVLLREVKSTEFNTLLHLAFGIFATGICRRYLKSSATFVKRPYNTESLLSDVLNAKYKALLDSDSVVALYSYKPLKYFQYVVIATRPGDRRAVVVCGSIMVWMAHIAHSGLDLAISYFDGDYSSPIAAVALIITIISVYLGITMMSSLKEYDAGCVTVYFNATEKNWVTTSDIALFDSSESMEIPIKWSVEMLVQAVMGLCSWGRALSDLAPMIEVYRTKAMPDIAMILGSILNAIYCYWHVANLGQVIRARRRAVPTIEVQLAQADSDKDVDNADILNFDVGKIIRKFANDVANDVAKEFANSGKNWMADSGVYYDFAITGEHGGLVYGRMRAGGGSVSA</sequence>
<dbReference type="EMBL" id="KV454297">
    <property type="protein sequence ID" value="ODQ71482.1"/>
    <property type="molecule type" value="Genomic_DNA"/>
</dbReference>
<name>A0A1E3Q2U2_LIPST</name>
<feature type="transmembrane region" description="Helical" evidence="1">
    <location>
        <begin position="123"/>
        <end position="143"/>
    </location>
</feature>
<keyword evidence="1" id="KW-0472">Membrane</keyword>
<feature type="transmembrane region" description="Helical" evidence="1">
    <location>
        <begin position="15"/>
        <end position="33"/>
    </location>
</feature>
<keyword evidence="3" id="KW-1185">Reference proteome</keyword>
<accession>A0A1E3Q2U2</accession>
<gene>
    <name evidence="2" type="ORF">LIPSTDRAFT_73175</name>
</gene>
<feature type="transmembrane region" description="Helical" evidence="1">
    <location>
        <begin position="226"/>
        <end position="244"/>
    </location>
</feature>
<dbReference type="AlphaFoldDB" id="A0A1E3Q2U2"/>
<evidence type="ECO:0000256" key="1">
    <source>
        <dbReference type="SAM" id="Phobius"/>
    </source>
</evidence>
<evidence type="ECO:0000313" key="2">
    <source>
        <dbReference type="EMBL" id="ODQ71482.1"/>
    </source>
</evidence>
<evidence type="ECO:0000313" key="3">
    <source>
        <dbReference type="Proteomes" id="UP000094385"/>
    </source>
</evidence>
<reference evidence="2 3" key="1">
    <citation type="journal article" date="2016" name="Proc. Natl. Acad. Sci. U.S.A.">
        <title>Comparative genomics of biotechnologically important yeasts.</title>
        <authorList>
            <person name="Riley R."/>
            <person name="Haridas S."/>
            <person name="Wolfe K.H."/>
            <person name="Lopes M.R."/>
            <person name="Hittinger C.T."/>
            <person name="Goeker M."/>
            <person name="Salamov A.A."/>
            <person name="Wisecaver J.H."/>
            <person name="Long T.M."/>
            <person name="Calvey C.H."/>
            <person name="Aerts A.L."/>
            <person name="Barry K.W."/>
            <person name="Choi C."/>
            <person name="Clum A."/>
            <person name="Coughlan A.Y."/>
            <person name="Deshpande S."/>
            <person name="Douglass A.P."/>
            <person name="Hanson S.J."/>
            <person name="Klenk H.-P."/>
            <person name="LaButti K.M."/>
            <person name="Lapidus A."/>
            <person name="Lindquist E.A."/>
            <person name="Lipzen A.M."/>
            <person name="Meier-Kolthoff J.P."/>
            <person name="Ohm R.A."/>
            <person name="Otillar R.P."/>
            <person name="Pangilinan J.L."/>
            <person name="Peng Y."/>
            <person name="Rokas A."/>
            <person name="Rosa C.A."/>
            <person name="Scheuner C."/>
            <person name="Sibirny A.A."/>
            <person name="Slot J.C."/>
            <person name="Stielow J.B."/>
            <person name="Sun H."/>
            <person name="Kurtzman C.P."/>
            <person name="Blackwell M."/>
            <person name="Grigoriev I.V."/>
            <person name="Jeffries T.W."/>
        </authorList>
    </citation>
    <scope>NUCLEOTIDE SEQUENCE [LARGE SCALE GENOMIC DNA]</scope>
    <source>
        <strain evidence="2 3">NRRL Y-11557</strain>
    </source>
</reference>
<dbReference type="Proteomes" id="UP000094385">
    <property type="component" value="Unassembled WGS sequence"/>
</dbReference>
<keyword evidence="1" id="KW-1133">Transmembrane helix</keyword>
<feature type="transmembrane region" description="Helical" evidence="1">
    <location>
        <begin position="93"/>
        <end position="111"/>
    </location>
</feature>
<keyword evidence="1" id="KW-0812">Transmembrane</keyword>